<protein>
    <submittedName>
        <fullName evidence="1">Uncharacterized protein</fullName>
    </submittedName>
</protein>
<evidence type="ECO:0000313" key="1">
    <source>
        <dbReference type="EMBL" id="QHT94940.1"/>
    </source>
</evidence>
<accession>A0A6C0IQT8</accession>
<organism evidence="1">
    <name type="scientific">viral metagenome</name>
    <dbReference type="NCBI Taxonomy" id="1070528"/>
    <lineage>
        <taxon>unclassified sequences</taxon>
        <taxon>metagenomes</taxon>
        <taxon>organismal metagenomes</taxon>
    </lineage>
</organism>
<proteinExistence type="predicted"/>
<dbReference type="AlphaFoldDB" id="A0A6C0IQT8"/>
<dbReference type="EMBL" id="MN740232">
    <property type="protein sequence ID" value="QHT94940.1"/>
    <property type="molecule type" value="Genomic_DNA"/>
</dbReference>
<sequence>MPVDIMEYLFKDFKKFPLEMNEISDKLKAKLQTFYKDITEISKETPRFTHEEAQNVKDNTSLLGSNFVPSIISSEIKKCKRFFIFKTKINNKFNVTVKFLVNNNDEINDYFNIFKKIYIWLKFIYKYSDTKQTKFTLYIYLSDYKKKLPDTKTELLSQVNCNTAVTYACAMNGECLIYRKEEWFKVLIHETMHSLCLDFSGLDYPKLKSKVKELFPIKSEFEISESYSEFWATFLNSAFESFFVSETEASFIKNWEIMMYFENIFTFFQVIKILDFLEIIDYKNLLIKSTYKEKTHVFEYYIIKMIFLFNYDSFFQLCDKHNSKTICFTKTDIMLDKIFSFIKEKHKSQELLENLNWMKIYYARFSDNKETIGNTMRMTLFS</sequence>
<name>A0A6C0IQT8_9ZZZZ</name>
<reference evidence="1" key="1">
    <citation type="journal article" date="2020" name="Nature">
        <title>Giant virus diversity and host interactions through global metagenomics.</title>
        <authorList>
            <person name="Schulz F."/>
            <person name="Roux S."/>
            <person name="Paez-Espino D."/>
            <person name="Jungbluth S."/>
            <person name="Walsh D.A."/>
            <person name="Denef V.J."/>
            <person name="McMahon K.D."/>
            <person name="Konstantinidis K.T."/>
            <person name="Eloe-Fadrosh E.A."/>
            <person name="Kyrpides N.C."/>
            <person name="Woyke T."/>
        </authorList>
    </citation>
    <scope>NUCLEOTIDE SEQUENCE</scope>
    <source>
        <strain evidence="1">GVMAG-M-3300024261-37</strain>
    </source>
</reference>